<keyword evidence="1" id="KW-1133">Transmembrane helix</keyword>
<dbReference type="AlphaFoldDB" id="A0A6G1QLH5"/>
<evidence type="ECO:0000313" key="5">
    <source>
        <dbReference type="Proteomes" id="UP000503349"/>
    </source>
</evidence>
<dbReference type="PROSITE" id="PS50835">
    <property type="entry name" value="IG_LIKE"/>
    <property type="match status" value="1"/>
</dbReference>
<keyword evidence="2" id="KW-0732">Signal</keyword>
<feature type="signal peptide" evidence="2">
    <location>
        <begin position="1"/>
        <end position="17"/>
    </location>
</feature>
<dbReference type="Pfam" id="PF07686">
    <property type="entry name" value="V-set"/>
    <property type="match status" value="1"/>
</dbReference>
<protein>
    <recommendedName>
        <fullName evidence="3">Ig-like domain-containing protein</fullName>
    </recommendedName>
</protein>
<feature type="transmembrane region" description="Helical" evidence="1">
    <location>
        <begin position="229"/>
        <end position="253"/>
    </location>
</feature>
<dbReference type="GO" id="GO:0070374">
    <property type="term" value="P:positive regulation of ERK1 and ERK2 cascade"/>
    <property type="evidence" value="ECO:0007669"/>
    <property type="project" value="TreeGrafter"/>
</dbReference>
<dbReference type="Gene3D" id="2.60.40.10">
    <property type="entry name" value="Immunoglobulins"/>
    <property type="match status" value="2"/>
</dbReference>
<dbReference type="GO" id="GO:0042110">
    <property type="term" value="P:T cell activation"/>
    <property type="evidence" value="ECO:0007669"/>
    <property type="project" value="TreeGrafter"/>
</dbReference>
<dbReference type="SUPFAM" id="SSF48726">
    <property type="entry name" value="Immunoglobulin"/>
    <property type="match status" value="2"/>
</dbReference>
<evidence type="ECO:0000256" key="1">
    <source>
        <dbReference type="SAM" id="Phobius"/>
    </source>
</evidence>
<dbReference type="Proteomes" id="UP000503349">
    <property type="component" value="Chromosome 18"/>
</dbReference>
<evidence type="ECO:0000256" key="2">
    <source>
        <dbReference type="SAM" id="SignalP"/>
    </source>
</evidence>
<evidence type="ECO:0000313" key="4">
    <source>
        <dbReference type="EMBL" id="KAF3703163.1"/>
    </source>
</evidence>
<dbReference type="InterPro" id="IPR013783">
    <property type="entry name" value="Ig-like_fold"/>
</dbReference>
<name>A0A6G1QLH5_CHAAH</name>
<dbReference type="GO" id="GO:0045121">
    <property type="term" value="C:membrane raft"/>
    <property type="evidence" value="ECO:0007669"/>
    <property type="project" value="TreeGrafter"/>
</dbReference>
<reference evidence="4 5" key="1">
    <citation type="submission" date="2019-02" db="EMBL/GenBank/DDBJ databases">
        <title>Opniocepnalus argus genome.</title>
        <authorList>
            <person name="Zhou C."/>
            <person name="Xiao S."/>
        </authorList>
    </citation>
    <scope>NUCLEOTIDE SEQUENCE [LARGE SCALE GENOMIC DNA]</scope>
    <source>
        <strain evidence="4">OARG1902GOOAL</strain>
        <tissue evidence="4">Muscle</tissue>
    </source>
</reference>
<dbReference type="SMART" id="SM00409">
    <property type="entry name" value="IG"/>
    <property type="match status" value="2"/>
</dbReference>
<dbReference type="PANTHER" id="PTHR11422:SF5">
    <property type="entry name" value="DIVERSE IMMUNOGLOBULIN DOMAIN-CONTAINING PROTEIN 1.1 ISOFORM X1-RELATED"/>
    <property type="match status" value="1"/>
</dbReference>
<reference evidence="5" key="2">
    <citation type="submission" date="2019-02" db="EMBL/GenBank/DDBJ databases">
        <title>Opniocepnalus argus Var Kimnra genome.</title>
        <authorList>
            <person name="Zhou C."/>
            <person name="Xiao S."/>
        </authorList>
    </citation>
    <scope>NUCLEOTIDE SEQUENCE [LARGE SCALE GENOMIC DNA]</scope>
</reference>
<evidence type="ECO:0000259" key="3">
    <source>
        <dbReference type="PROSITE" id="PS50835"/>
    </source>
</evidence>
<dbReference type="InterPro" id="IPR013106">
    <property type="entry name" value="Ig_V-set"/>
</dbReference>
<accession>A0A6G1QLH5</accession>
<dbReference type="EMBL" id="CM015729">
    <property type="protein sequence ID" value="KAF3703163.1"/>
    <property type="molecule type" value="Genomic_DNA"/>
</dbReference>
<organism evidence="4 5">
    <name type="scientific">Channa argus</name>
    <name type="common">Northern snakehead</name>
    <name type="synonym">Ophicephalus argus</name>
    <dbReference type="NCBI Taxonomy" id="215402"/>
    <lineage>
        <taxon>Eukaryota</taxon>
        <taxon>Metazoa</taxon>
        <taxon>Chordata</taxon>
        <taxon>Craniata</taxon>
        <taxon>Vertebrata</taxon>
        <taxon>Euteleostomi</taxon>
        <taxon>Actinopterygii</taxon>
        <taxon>Neopterygii</taxon>
        <taxon>Teleostei</taxon>
        <taxon>Neoteleostei</taxon>
        <taxon>Acanthomorphata</taxon>
        <taxon>Anabantaria</taxon>
        <taxon>Anabantiformes</taxon>
        <taxon>Channoidei</taxon>
        <taxon>Channidae</taxon>
        <taxon>Channa</taxon>
    </lineage>
</organism>
<dbReference type="GO" id="GO:1990782">
    <property type="term" value="F:protein tyrosine kinase binding"/>
    <property type="evidence" value="ECO:0007669"/>
    <property type="project" value="TreeGrafter"/>
</dbReference>
<keyword evidence="5" id="KW-1185">Reference proteome</keyword>
<feature type="domain" description="Ig-like" evidence="3">
    <location>
        <begin position="127"/>
        <end position="207"/>
    </location>
</feature>
<gene>
    <name evidence="4" type="ORF">EXN66_Car018851</name>
</gene>
<dbReference type="InterPro" id="IPR036179">
    <property type="entry name" value="Ig-like_dom_sf"/>
</dbReference>
<dbReference type="GO" id="GO:0042289">
    <property type="term" value="F:MHC class II protein binding"/>
    <property type="evidence" value="ECO:0007669"/>
    <property type="project" value="TreeGrafter"/>
</dbReference>
<keyword evidence="1" id="KW-0472">Membrane</keyword>
<proteinExistence type="predicted"/>
<dbReference type="GO" id="GO:0009897">
    <property type="term" value="C:external side of plasma membrane"/>
    <property type="evidence" value="ECO:0007669"/>
    <property type="project" value="TreeGrafter"/>
</dbReference>
<dbReference type="InterPro" id="IPR007110">
    <property type="entry name" value="Ig-like_dom"/>
</dbReference>
<feature type="chain" id="PRO_5026228932" description="Ig-like domain-containing protein" evidence="2">
    <location>
        <begin position="18"/>
        <end position="292"/>
    </location>
</feature>
<keyword evidence="1" id="KW-0812">Transmembrane</keyword>
<sequence length="292" mass="32166">MFLFLISMLQLTAAVTGQFSFVSVGDGGDVTLPCKNAKRKCDSTFWLFSNSARNETVPLVLSGRVDETQISERRDRLSLTETCSLLIAGVTVEDVGVYGCRQIRAGKQAGGDVYVHLSVLTVSQRTEGETVTLNCSLSTYGHCRHTVKWLYDGKELDEDDSLKTSQTDCSDTVTLRKFPDNRKRRADTLKCVVTDDSTGKVQRFPFTPQSSGDTKATSVRSIGSGTNTALLRLIIVSVGLTTLIIIVVVVDVWTRTKGNKRPMHKNTVDEDEDEGTVKYENVRDSSASVRLH</sequence>
<dbReference type="GO" id="GO:0035723">
    <property type="term" value="P:interleukin-15-mediated signaling pathway"/>
    <property type="evidence" value="ECO:0007669"/>
    <property type="project" value="TreeGrafter"/>
</dbReference>
<dbReference type="PANTHER" id="PTHR11422">
    <property type="entry name" value="T-CELL SURFACE GLYCOPROTEIN CD4"/>
    <property type="match status" value="1"/>
</dbReference>
<dbReference type="InterPro" id="IPR003599">
    <property type="entry name" value="Ig_sub"/>
</dbReference>